<comment type="caution">
    <text evidence="1">The sequence shown here is derived from an EMBL/GenBank/DDBJ whole genome shotgun (WGS) entry which is preliminary data.</text>
</comment>
<dbReference type="EMBL" id="JAAHFQ010000359">
    <property type="protein sequence ID" value="NER29389.1"/>
    <property type="molecule type" value="Genomic_DNA"/>
</dbReference>
<gene>
    <name evidence="1" type="ORF">F6J89_17625</name>
</gene>
<reference evidence="1" key="1">
    <citation type="submission" date="2019-11" db="EMBL/GenBank/DDBJ databases">
        <title>Genomic insights into an expanded diversity of filamentous marine cyanobacteria reveals the extraordinary biosynthetic potential of Moorea and Okeania.</title>
        <authorList>
            <person name="Ferreira Leao T."/>
            <person name="Wang M."/>
            <person name="Moss N."/>
            <person name="Da Silva R."/>
            <person name="Sanders J."/>
            <person name="Nurk S."/>
            <person name="Gurevich A."/>
            <person name="Humphrey G."/>
            <person name="Reher R."/>
            <person name="Zhu Q."/>
            <person name="Belda-Ferre P."/>
            <person name="Glukhov E."/>
            <person name="Rex R."/>
            <person name="Dorrestein P.C."/>
            <person name="Knight R."/>
            <person name="Pevzner P."/>
            <person name="Gerwick W.H."/>
            <person name="Gerwick L."/>
        </authorList>
    </citation>
    <scope>NUCLEOTIDE SEQUENCE</scope>
    <source>
        <strain evidence="1">SIO1C4</strain>
    </source>
</reference>
<dbReference type="Pfam" id="PF23856">
    <property type="entry name" value="DUF7219"/>
    <property type="match status" value="1"/>
</dbReference>
<name>A0A6B3N8E0_9CYAN</name>
<evidence type="ECO:0000313" key="1">
    <source>
        <dbReference type="EMBL" id="NER29389.1"/>
    </source>
</evidence>
<dbReference type="InterPro" id="IPR055643">
    <property type="entry name" value="DUF7219"/>
</dbReference>
<protein>
    <recommendedName>
        <fullName evidence="2">Isopropylmalate/homocitrate/citramalate synthase</fullName>
    </recommendedName>
</protein>
<sequence length="80" mass="9314">MSNSDHKCINSFIYPRVPYLDSSKTEDLAFHANLQEFSQRVSYVCGLESGGKLSPEQAYEKVECLWQHLKQSKQRNLYLK</sequence>
<accession>A0A6B3N8E0</accession>
<proteinExistence type="predicted"/>
<evidence type="ECO:0008006" key="2">
    <source>
        <dbReference type="Google" id="ProtNLM"/>
    </source>
</evidence>
<dbReference type="AlphaFoldDB" id="A0A6B3N8E0"/>
<organism evidence="1">
    <name type="scientific">Symploca sp. SIO1C4</name>
    <dbReference type="NCBI Taxonomy" id="2607765"/>
    <lineage>
        <taxon>Bacteria</taxon>
        <taxon>Bacillati</taxon>
        <taxon>Cyanobacteriota</taxon>
        <taxon>Cyanophyceae</taxon>
        <taxon>Coleofasciculales</taxon>
        <taxon>Coleofasciculaceae</taxon>
        <taxon>Symploca</taxon>
    </lineage>
</organism>